<evidence type="ECO:0000256" key="1">
    <source>
        <dbReference type="HAMAP-Rule" id="MF_00707"/>
    </source>
</evidence>
<gene>
    <name evidence="2" type="ORF">AB986_16920</name>
</gene>
<dbReference type="Proteomes" id="UP000035996">
    <property type="component" value="Unassembled WGS sequence"/>
</dbReference>
<dbReference type="Pfam" id="PF01842">
    <property type="entry name" value="ACT"/>
    <property type="match status" value="1"/>
</dbReference>
<proteinExistence type="inferred from homology"/>
<dbReference type="EMBL" id="LELK01000004">
    <property type="protein sequence ID" value="KMM37525.1"/>
    <property type="molecule type" value="Genomic_DNA"/>
</dbReference>
<comment type="caution">
    <text evidence="2">The sequence shown here is derived from an EMBL/GenBank/DDBJ whole genome shotgun (WGS) entry which is preliminary data.</text>
</comment>
<dbReference type="GO" id="GO:0016853">
    <property type="term" value="F:isomerase activity"/>
    <property type="evidence" value="ECO:0007669"/>
    <property type="project" value="UniProtKB-KW"/>
</dbReference>
<dbReference type="HAMAP" id="MF_00707">
    <property type="entry name" value="UPF0735"/>
    <property type="match status" value="1"/>
</dbReference>
<sequence length="149" mass="16391">MSKEDKNFYLVREDVLSDSMLKTLEAKLLLESGSVESVREAIDQVGVSRSAFYKYRDTILPFHTMIIEQIVTLSVHLEDRSGALSRVLSTVASLGCNLLTINQTIPLQGYATVILTMEIGESNLKLSSLLERIKEIEAVSNAEIIGSGA</sequence>
<dbReference type="NCBIfam" id="NF003361">
    <property type="entry name" value="PRK04435.1"/>
    <property type="match status" value="1"/>
</dbReference>
<dbReference type="InterPro" id="IPR002912">
    <property type="entry name" value="ACT_dom"/>
</dbReference>
<name>A0A0J6CWH5_9BACL</name>
<evidence type="ECO:0000313" key="2">
    <source>
        <dbReference type="EMBL" id="KMM37525.1"/>
    </source>
</evidence>
<dbReference type="OrthoDB" id="9788773at2"/>
<dbReference type="InterPro" id="IPR008310">
    <property type="entry name" value="UPF0735_ACT_dom-cont"/>
</dbReference>
<dbReference type="PATRIC" id="fig|157733.3.peg.1475"/>
<evidence type="ECO:0000313" key="3">
    <source>
        <dbReference type="Proteomes" id="UP000035996"/>
    </source>
</evidence>
<accession>A0A0J6CWH5</accession>
<dbReference type="GeneID" id="301326409"/>
<dbReference type="PROSITE" id="PS51671">
    <property type="entry name" value="ACT"/>
    <property type="match status" value="1"/>
</dbReference>
<dbReference type="PIRSF" id="PIRSF025624">
    <property type="entry name" value="ACT_PheB"/>
    <property type="match status" value="1"/>
</dbReference>
<reference evidence="2" key="1">
    <citation type="submission" date="2015-06" db="EMBL/GenBank/DDBJ databases">
        <authorList>
            <person name="Liu B."/>
            <person name="Wang J."/>
            <person name="Zhu Y."/>
            <person name="Liu G."/>
            <person name="Chen Q."/>
            <person name="Zheng C."/>
            <person name="Che J."/>
            <person name="Ge C."/>
            <person name="Shi H."/>
            <person name="Pan Z."/>
            <person name="Liu X."/>
        </authorList>
    </citation>
    <scope>NUCLEOTIDE SEQUENCE [LARGE SCALE GENOMIC DNA]</scope>
    <source>
        <strain evidence="2">DSM 16346</strain>
    </source>
</reference>
<dbReference type="RefSeq" id="WP_048312618.1">
    <property type="nucleotide sequence ID" value="NZ_CP119526.1"/>
</dbReference>
<dbReference type="Gene3D" id="3.30.70.260">
    <property type="match status" value="1"/>
</dbReference>
<protein>
    <recommendedName>
        <fullName evidence="1">UPF0735 ACT domain-containing protein AB986_16920</fullName>
    </recommendedName>
</protein>
<dbReference type="SUPFAM" id="SSF55021">
    <property type="entry name" value="ACT-like"/>
    <property type="match status" value="1"/>
</dbReference>
<keyword evidence="3" id="KW-1185">Reference proteome</keyword>
<organism evidence="2 3">
    <name type="scientific">Guptibacillus hwajinpoensis</name>
    <dbReference type="NCBI Taxonomy" id="208199"/>
    <lineage>
        <taxon>Bacteria</taxon>
        <taxon>Bacillati</taxon>
        <taxon>Bacillota</taxon>
        <taxon>Bacilli</taxon>
        <taxon>Bacillales</taxon>
        <taxon>Guptibacillaceae</taxon>
        <taxon>Guptibacillus</taxon>
    </lineage>
</organism>
<comment type="similarity">
    <text evidence="1">Belongs to the UPF0735 family.</text>
</comment>
<dbReference type="STRING" id="157733.AB986_16920"/>
<dbReference type="AlphaFoldDB" id="A0A0J6CWH5"/>
<dbReference type="InterPro" id="IPR045865">
    <property type="entry name" value="ACT-like_dom_sf"/>
</dbReference>